<feature type="compositionally biased region" description="Polar residues" evidence="1">
    <location>
        <begin position="255"/>
        <end position="264"/>
    </location>
</feature>
<sequence>MHGHPTRSDVSSQSNSLSRTVHLDTRPEPPLANKRLSLVDSRPIRSSPLSQLAVCNEDDTSSVTISIQAPSPRPSSSQSTSSHVRFSTPELRANVLKPPSDLDHASYQRQLRKSMSMESPHRDATSASLQTFHLSPTSQLPRAHNSLNRKRPSTAPDQSPSPMSMPRYAFTAARNRDQRIRNSPSFDSGYTPSASTSQDPSKNWMTTNMYETTPRFSRLGMSAPNVVLPVSAREYRRNTIKRPSQNSVSVHEAQSYLTPSNNLVPSLRSSASSSRETLNPSNSSRTGSSTDISTVVEDNEENDIPQLLVTGTDGLQVLKVGSTEHLSSKSVDTVIIPVLPDSIIPPEPSTPPEPTLAPESALRHNKSFRYLHRVLRPRKNAVDAGDHGPVDLPTRPELQLMDEPRHDSKKSTKTRRLVTRLWKKISGGPR</sequence>
<dbReference type="EMBL" id="JABCKI010000037">
    <property type="protein sequence ID" value="KAG5653716.1"/>
    <property type="molecule type" value="Genomic_DNA"/>
</dbReference>
<gene>
    <name evidence="2" type="ORF">H0H81_011121</name>
</gene>
<feature type="region of interest" description="Disordered" evidence="1">
    <location>
        <begin position="1"/>
        <end position="42"/>
    </location>
</feature>
<dbReference type="OrthoDB" id="3070411at2759"/>
<dbReference type="Proteomes" id="UP000717328">
    <property type="component" value="Unassembled WGS sequence"/>
</dbReference>
<feature type="compositionally biased region" description="Low complexity" evidence="1">
    <location>
        <begin position="266"/>
        <end position="275"/>
    </location>
</feature>
<reference evidence="2" key="2">
    <citation type="submission" date="2021-10" db="EMBL/GenBank/DDBJ databases">
        <title>Phylogenomics reveals ancestral predisposition of the termite-cultivated fungus Termitomyces towards a domesticated lifestyle.</title>
        <authorList>
            <person name="Auxier B."/>
            <person name="Grum-Grzhimaylo A."/>
            <person name="Cardenas M.E."/>
            <person name="Lodge J.D."/>
            <person name="Laessoe T."/>
            <person name="Pedersen O."/>
            <person name="Smith M.E."/>
            <person name="Kuyper T.W."/>
            <person name="Franco-Molano E.A."/>
            <person name="Baroni T.J."/>
            <person name="Aanen D.K."/>
        </authorList>
    </citation>
    <scope>NUCLEOTIDE SEQUENCE</scope>
    <source>
        <strain evidence="2">D49</strain>
    </source>
</reference>
<reference evidence="2" key="1">
    <citation type="submission" date="2021-02" db="EMBL/GenBank/DDBJ databases">
        <authorList>
            <person name="Nieuwenhuis M."/>
            <person name="Van De Peppel L.J.J."/>
        </authorList>
    </citation>
    <scope>NUCLEOTIDE SEQUENCE</scope>
    <source>
        <strain evidence="2">D49</strain>
    </source>
</reference>
<feature type="compositionally biased region" description="Basic residues" evidence="1">
    <location>
        <begin position="411"/>
        <end position="423"/>
    </location>
</feature>
<dbReference type="AlphaFoldDB" id="A0A9P7KNN8"/>
<feature type="region of interest" description="Disordered" evidence="1">
    <location>
        <begin position="109"/>
        <end position="128"/>
    </location>
</feature>
<feature type="compositionally biased region" description="Polar residues" evidence="1">
    <location>
        <begin position="8"/>
        <end position="19"/>
    </location>
</feature>
<evidence type="ECO:0000313" key="3">
    <source>
        <dbReference type="Proteomes" id="UP000717328"/>
    </source>
</evidence>
<proteinExistence type="predicted"/>
<evidence type="ECO:0000256" key="1">
    <source>
        <dbReference type="SAM" id="MobiDB-lite"/>
    </source>
</evidence>
<feature type="compositionally biased region" description="Polar residues" evidence="1">
    <location>
        <begin position="276"/>
        <end position="290"/>
    </location>
</feature>
<protein>
    <submittedName>
        <fullName evidence="2">Uncharacterized protein</fullName>
    </submittedName>
</protein>
<evidence type="ECO:0000313" key="2">
    <source>
        <dbReference type="EMBL" id="KAG5653716.1"/>
    </source>
</evidence>
<feature type="region of interest" description="Disordered" evidence="1">
    <location>
        <begin position="238"/>
        <end position="290"/>
    </location>
</feature>
<organism evidence="2 3">
    <name type="scientific">Sphagnurus paluster</name>
    <dbReference type="NCBI Taxonomy" id="117069"/>
    <lineage>
        <taxon>Eukaryota</taxon>
        <taxon>Fungi</taxon>
        <taxon>Dikarya</taxon>
        <taxon>Basidiomycota</taxon>
        <taxon>Agaricomycotina</taxon>
        <taxon>Agaricomycetes</taxon>
        <taxon>Agaricomycetidae</taxon>
        <taxon>Agaricales</taxon>
        <taxon>Tricholomatineae</taxon>
        <taxon>Lyophyllaceae</taxon>
        <taxon>Sphagnurus</taxon>
    </lineage>
</organism>
<feature type="compositionally biased region" description="Basic and acidic residues" evidence="1">
    <location>
        <begin position="380"/>
        <end position="389"/>
    </location>
</feature>
<accession>A0A9P7KNN8</accession>
<comment type="caution">
    <text evidence="2">The sequence shown here is derived from an EMBL/GenBank/DDBJ whole genome shotgun (WGS) entry which is preliminary data.</text>
</comment>
<name>A0A9P7KNN8_9AGAR</name>
<feature type="region of interest" description="Disordered" evidence="1">
    <location>
        <begin position="63"/>
        <end position="102"/>
    </location>
</feature>
<keyword evidence="3" id="KW-1185">Reference proteome</keyword>
<feature type="region of interest" description="Disordered" evidence="1">
    <location>
        <begin position="133"/>
        <end position="206"/>
    </location>
</feature>
<feature type="compositionally biased region" description="Polar residues" evidence="1">
    <location>
        <begin position="181"/>
        <end position="206"/>
    </location>
</feature>
<feature type="region of interest" description="Disordered" evidence="1">
    <location>
        <begin position="379"/>
        <end position="430"/>
    </location>
</feature>